<evidence type="ECO:0000256" key="4">
    <source>
        <dbReference type="ARBA" id="ARBA00023163"/>
    </source>
</evidence>
<keyword evidence="2" id="KW-0805">Transcription regulation</keyword>
<evidence type="ECO:0000256" key="1">
    <source>
        <dbReference type="ARBA" id="ARBA00009437"/>
    </source>
</evidence>
<comment type="similarity">
    <text evidence="1">Belongs to the LysR transcriptional regulatory family.</text>
</comment>
<evidence type="ECO:0000313" key="8">
    <source>
        <dbReference type="Proteomes" id="UP000310458"/>
    </source>
</evidence>
<keyword evidence="3" id="KW-0238">DNA-binding</keyword>
<evidence type="ECO:0000256" key="5">
    <source>
        <dbReference type="SAM" id="MobiDB-lite"/>
    </source>
</evidence>
<feature type="domain" description="LysR substrate-binding" evidence="6">
    <location>
        <begin position="47"/>
        <end position="137"/>
    </location>
</feature>
<dbReference type="OrthoDB" id="3388207at2"/>
<dbReference type="Pfam" id="PF03466">
    <property type="entry name" value="LysR_substrate"/>
    <property type="match status" value="1"/>
</dbReference>
<dbReference type="Gene3D" id="3.40.190.10">
    <property type="entry name" value="Periplasmic binding protein-like II"/>
    <property type="match status" value="4"/>
</dbReference>
<evidence type="ECO:0000313" key="7">
    <source>
        <dbReference type="EMBL" id="TLP94487.1"/>
    </source>
</evidence>
<feature type="compositionally biased region" description="Basic and acidic residues" evidence="5">
    <location>
        <begin position="161"/>
        <end position="171"/>
    </location>
</feature>
<feature type="region of interest" description="Disordered" evidence="5">
    <location>
        <begin position="247"/>
        <end position="294"/>
    </location>
</feature>
<dbReference type="GO" id="GO:0003677">
    <property type="term" value="F:DNA binding"/>
    <property type="evidence" value="ECO:0007669"/>
    <property type="project" value="UniProtKB-KW"/>
</dbReference>
<proteinExistence type="inferred from homology"/>
<dbReference type="SUPFAM" id="SSF53850">
    <property type="entry name" value="Periplasmic binding protein-like II"/>
    <property type="match status" value="1"/>
</dbReference>
<feature type="compositionally biased region" description="Basic residues" evidence="5">
    <location>
        <begin position="265"/>
        <end position="294"/>
    </location>
</feature>
<dbReference type="PANTHER" id="PTHR30346:SF0">
    <property type="entry name" value="HCA OPERON TRANSCRIPTIONAL ACTIVATOR HCAR"/>
    <property type="match status" value="1"/>
</dbReference>
<name>A0A5R9B8M1_9MICC</name>
<dbReference type="InterPro" id="IPR005119">
    <property type="entry name" value="LysR_subst-bd"/>
</dbReference>
<sequence>MTRTFSAPMTPRRLSSPGIAAWTSCGKRSSDSTMILGAIPGATPDKWAARWRERFPEHALDVQYYDDAGQLARITEGTVDIGYVRFREYQVEVDTEVHHRVLLYREEPVVCAAADHWIAAADESVGSEELVDETFLDPARMLQDWGPTGGESAAGKLATRAPEDHAPEFHKPLAGGDLAAAERMALEVAATGAGVVVLPNSVARMLSRKDVVIRSITGAPGYETGLAWLRQQDSELIQEFIGIARGRKAGSPRSALAQQKTSPQPKRKPAEKKPRSRPAARAAKPGRTRKPRRR</sequence>
<comment type="caution">
    <text evidence="7">The sequence shown here is derived from an EMBL/GenBank/DDBJ whole genome shotgun (WGS) entry which is preliminary data.</text>
</comment>
<dbReference type="GO" id="GO:0032993">
    <property type="term" value="C:protein-DNA complex"/>
    <property type="evidence" value="ECO:0007669"/>
    <property type="project" value="TreeGrafter"/>
</dbReference>
<dbReference type="PANTHER" id="PTHR30346">
    <property type="entry name" value="TRANSCRIPTIONAL DUAL REGULATOR HCAR-RELATED"/>
    <property type="match status" value="1"/>
</dbReference>
<keyword evidence="8" id="KW-1185">Reference proteome</keyword>
<evidence type="ECO:0000256" key="2">
    <source>
        <dbReference type="ARBA" id="ARBA00023015"/>
    </source>
</evidence>
<dbReference type="PROSITE" id="PS51257">
    <property type="entry name" value="PROKAR_LIPOPROTEIN"/>
    <property type="match status" value="1"/>
</dbReference>
<gene>
    <name evidence="7" type="ORF">FEF26_11865</name>
</gene>
<reference evidence="7 8" key="1">
    <citation type="submission" date="2019-05" db="EMBL/GenBank/DDBJ databases">
        <title>Nesterenkonia sp. GY074 isolated from the Southern Atlantic Ocean.</title>
        <authorList>
            <person name="Zhang G."/>
        </authorList>
    </citation>
    <scope>NUCLEOTIDE SEQUENCE [LARGE SCALE GENOMIC DNA]</scope>
    <source>
        <strain evidence="7 8">GY074</strain>
    </source>
</reference>
<dbReference type="AlphaFoldDB" id="A0A5R9B8M1"/>
<dbReference type="GO" id="GO:0003700">
    <property type="term" value="F:DNA-binding transcription factor activity"/>
    <property type="evidence" value="ECO:0007669"/>
    <property type="project" value="TreeGrafter"/>
</dbReference>
<evidence type="ECO:0000259" key="6">
    <source>
        <dbReference type="Pfam" id="PF03466"/>
    </source>
</evidence>
<keyword evidence="4" id="KW-0804">Transcription</keyword>
<protein>
    <recommendedName>
        <fullName evidence="6">LysR substrate-binding domain-containing protein</fullName>
    </recommendedName>
</protein>
<accession>A0A5R9B8M1</accession>
<feature type="region of interest" description="Disordered" evidence="5">
    <location>
        <begin position="147"/>
        <end position="172"/>
    </location>
</feature>
<dbReference type="EMBL" id="VAVZ01000034">
    <property type="protein sequence ID" value="TLP94487.1"/>
    <property type="molecule type" value="Genomic_DNA"/>
</dbReference>
<dbReference type="Proteomes" id="UP000310458">
    <property type="component" value="Unassembled WGS sequence"/>
</dbReference>
<organism evidence="7 8">
    <name type="scientific">Nesterenkonia salmonea</name>
    <dbReference type="NCBI Taxonomy" id="1804987"/>
    <lineage>
        <taxon>Bacteria</taxon>
        <taxon>Bacillati</taxon>
        <taxon>Actinomycetota</taxon>
        <taxon>Actinomycetes</taxon>
        <taxon>Micrococcales</taxon>
        <taxon>Micrococcaceae</taxon>
        <taxon>Nesterenkonia</taxon>
    </lineage>
</organism>
<evidence type="ECO:0000256" key="3">
    <source>
        <dbReference type="ARBA" id="ARBA00023125"/>
    </source>
</evidence>